<dbReference type="KEGG" id="wcb:AO080_00900"/>
<evidence type="ECO:0000313" key="6">
    <source>
        <dbReference type="Proteomes" id="UP000032289"/>
    </source>
</evidence>
<accession>A0A0D1KHA8</accession>
<gene>
    <name evidence="3" type="ORF">ab3b_01256</name>
    <name evidence="2" type="ORF">B6254_0206</name>
    <name evidence="4" type="ORF">B9D04_05820</name>
    <name evidence="5" type="ORF">FO435_01230</name>
</gene>
<dbReference type="GO" id="GO:0016491">
    <property type="term" value="F:oxidoreductase activity"/>
    <property type="evidence" value="ECO:0007669"/>
    <property type="project" value="InterPro"/>
</dbReference>
<dbReference type="EMBL" id="JWHT01000029">
    <property type="protein sequence ID" value="KIU24209.1"/>
    <property type="molecule type" value="Genomic_DNA"/>
</dbReference>
<sequence>MTKYGVIVGSIRKNSYSLGVAEALVAGLPADAEVTYFDIASLPLYNQDLDANSPKEYEDFRKLVAEQDAFIIVTPEHNRSVPAALKNALDIASRPWGQNVWAGKPVLPASQSIAGLGGVVAHHVLRNTLDFLDMVVMHQPELYIGNTMDLADEGGKITNEGTKKFLAESAAKYNDFVLKVLG</sequence>
<evidence type="ECO:0000313" key="8">
    <source>
        <dbReference type="Proteomes" id="UP000244870"/>
    </source>
</evidence>
<dbReference type="Proteomes" id="UP000320012">
    <property type="component" value="Unassembled WGS sequence"/>
</dbReference>
<dbReference type="InterPro" id="IPR050712">
    <property type="entry name" value="NAD(P)H-dep_reductase"/>
</dbReference>
<dbReference type="InterPro" id="IPR005025">
    <property type="entry name" value="FMN_Rdtase-like_dom"/>
</dbReference>
<dbReference type="GeneID" id="66963235"/>
<dbReference type="EMBL" id="VNHC01000002">
    <property type="protein sequence ID" value="TVV26617.1"/>
    <property type="molecule type" value="Genomic_DNA"/>
</dbReference>
<evidence type="ECO:0000313" key="3">
    <source>
        <dbReference type="EMBL" id="KIU24209.1"/>
    </source>
</evidence>
<dbReference type="PANTHER" id="PTHR30543:SF21">
    <property type="entry name" value="NAD(P)H-DEPENDENT FMN REDUCTASE LOT6"/>
    <property type="match status" value="1"/>
</dbReference>
<evidence type="ECO:0000313" key="5">
    <source>
        <dbReference type="EMBL" id="TVV26617.1"/>
    </source>
</evidence>
<dbReference type="Proteomes" id="UP000032289">
    <property type="component" value="Unassembled WGS sequence"/>
</dbReference>
<evidence type="ECO:0000313" key="2">
    <source>
        <dbReference type="EMBL" id="AWF94645.1"/>
    </source>
</evidence>
<reference evidence="5 9" key="4">
    <citation type="submission" date="2019-07" db="EMBL/GenBank/DDBJ databases">
        <title>Genome sequence of Weissella cibaria GK1.</title>
        <authorList>
            <person name="Choi H.-J."/>
        </authorList>
    </citation>
    <scope>NUCLEOTIDE SEQUENCE [LARGE SCALE GENOMIC DNA]</scope>
    <source>
        <strain evidence="5 9">GK1</strain>
    </source>
</reference>
<reference evidence="2 8" key="3">
    <citation type="submission" date="2017-04" db="EMBL/GenBank/DDBJ databases">
        <title>Weissella cibaria strain m2 complete genome.</title>
        <authorList>
            <person name="Pan Q."/>
            <person name="Tan M."/>
            <person name="Yao F."/>
            <person name="Su S."/>
        </authorList>
    </citation>
    <scope>NUCLEOTIDE SEQUENCE [LARGE SCALE GENOMIC DNA]</scope>
    <source>
        <strain evidence="2 8">M2</strain>
    </source>
</reference>
<reference evidence="4 7" key="2">
    <citation type="submission" date="2017-04" db="EMBL/GenBank/DDBJ databases">
        <title>The genome sequence of Weissella cibaria isolated from wild Drosophila.</title>
        <authorList>
            <person name="Ricks N.J."/>
            <person name="Carroll C."/>
            <person name="Walters A."/>
            <person name="Newell P.D."/>
            <person name="Chaston J.M."/>
        </authorList>
    </citation>
    <scope>NUCLEOTIDE SEQUENCE [LARGE SCALE GENOMIC DNA]</scope>
    <source>
        <strain evidence="4 7">DmW_103</strain>
    </source>
</reference>
<dbReference type="GO" id="GO:0010181">
    <property type="term" value="F:FMN binding"/>
    <property type="evidence" value="ECO:0007669"/>
    <property type="project" value="TreeGrafter"/>
</dbReference>
<dbReference type="Proteomes" id="UP000244870">
    <property type="component" value="Chromosome"/>
</dbReference>
<reference evidence="3 6" key="1">
    <citation type="journal article" date="2015" name="Microbiology (Mosc.)">
        <title>Genomics of the Weissella cibaria species with an examination of its metabolic traits.</title>
        <authorList>
            <person name="Lynch K.M."/>
            <person name="Lucid A."/>
            <person name="Arendt E.K."/>
            <person name="Sleator R.D."/>
            <person name="Lucey B."/>
            <person name="Coffey A."/>
        </authorList>
    </citation>
    <scope>NUCLEOTIDE SEQUENCE [LARGE SCALE GENOMIC DNA]</scope>
    <source>
        <strain evidence="3 6">AB3b</strain>
    </source>
</reference>
<dbReference type="Pfam" id="PF03358">
    <property type="entry name" value="FMN_red"/>
    <property type="match status" value="1"/>
</dbReference>
<evidence type="ECO:0000313" key="9">
    <source>
        <dbReference type="Proteomes" id="UP000320012"/>
    </source>
</evidence>
<protein>
    <submittedName>
        <fullName evidence="2">Chromate reductase</fullName>
    </submittedName>
    <submittedName>
        <fullName evidence="4">NAD(P)H-dependent oxidoreductase</fullName>
    </submittedName>
    <submittedName>
        <fullName evidence="3">Putative flavoprotein</fullName>
    </submittedName>
</protein>
<dbReference type="GO" id="GO:0005829">
    <property type="term" value="C:cytosol"/>
    <property type="evidence" value="ECO:0007669"/>
    <property type="project" value="TreeGrafter"/>
</dbReference>
<dbReference type="OrthoDB" id="9812295at2"/>
<proteinExistence type="predicted"/>
<evidence type="ECO:0000259" key="1">
    <source>
        <dbReference type="Pfam" id="PF03358"/>
    </source>
</evidence>
<dbReference type="PATRIC" id="fig|137591.24.peg.1227"/>
<dbReference type="AlphaFoldDB" id="A0A0D1KHA8"/>
<dbReference type="EMBL" id="NDXJ01000008">
    <property type="protein sequence ID" value="OSP89437.1"/>
    <property type="molecule type" value="Genomic_DNA"/>
</dbReference>
<feature type="domain" description="NADPH-dependent FMN reductase-like" evidence="1">
    <location>
        <begin position="3"/>
        <end position="147"/>
    </location>
</feature>
<organism evidence="3 6">
    <name type="scientific">Weissella cibaria</name>
    <dbReference type="NCBI Taxonomy" id="137591"/>
    <lineage>
        <taxon>Bacteria</taxon>
        <taxon>Bacillati</taxon>
        <taxon>Bacillota</taxon>
        <taxon>Bacilli</taxon>
        <taxon>Lactobacillales</taxon>
        <taxon>Lactobacillaceae</taxon>
        <taxon>Weissella</taxon>
    </lineage>
</organism>
<dbReference type="InterPro" id="IPR029039">
    <property type="entry name" value="Flavoprotein-like_sf"/>
</dbReference>
<dbReference type="Proteomes" id="UP000193588">
    <property type="component" value="Unassembled WGS sequence"/>
</dbReference>
<dbReference type="EMBL" id="CP020928">
    <property type="protein sequence ID" value="AWF94645.1"/>
    <property type="molecule type" value="Genomic_DNA"/>
</dbReference>
<dbReference type="PANTHER" id="PTHR30543">
    <property type="entry name" value="CHROMATE REDUCTASE"/>
    <property type="match status" value="1"/>
</dbReference>
<evidence type="ECO:0000313" key="4">
    <source>
        <dbReference type="EMBL" id="OSP89437.1"/>
    </source>
</evidence>
<name>A0A0D1KHA8_9LACO</name>
<dbReference type="SUPFAM" id="SSF52218">
    <property type="entry name" value="Flavoproteins"/>
    <property type="match status" value="1"/>
</dbReference>
<evidence type="ECO:0000313" key="7">
    <source>
        <dbReference type="Proteomes" id="UP000193588"/>
    </source>
</evidence>
<dbReference type="RefSeq" id="WP_010370791.1">
    <property type="nucleotide sequence ID" value="NZ_BJEF01000005.1"/>
</dbReference>
<dbReference type="Gene3D" id="3.40.50.360">
    <property type="match status" value="1"/>
</dbReference>